<organism evidence="4 5">
    <name type="scientific">Thalassoglobus neptunius</name>
    <dbReference type="NCBI Taxonomy" id="1938619"/>
    <lineage>
        <taxon>Bacteria</taxon>
        <taxon>Pseudomonadati</taxon>
        <taxon>Planctomycetota</taxon>
        <taxon>Planctomycetia</taxon>
        <taxon>Planctomycetales</taxon>
        <taxon>Planctomycetaceae</taxon>
        <taxon>Thalassoglobus</taxon>
    </lineage>
</organism>
<evidence type="ECO:0000313" key="4">
    <source>
        <dbReference type="EMBL" id="TWT57731.1"/>
    </source>
</evidence>
<dbReference type="Pfam" id="PF13432">
    <property type="entry name" value="TPR_16"/>
    <property type="match status" value="2"/>
</dbReference>
<dbReference type="Pfam" id="PF13181">
    <property type="entry name" value="TPR_8"/>
    <property type="match status" value="1"/>
</dbReference>
<comment type="caution">
    <text evidence="4">The sequence shown here is derived from an EMBL/GenBank/DDBJ whole genome shotgun (WGS) entry which is preliminary data.</text>
</comment>
<keyword evidence="2 3" id="KW-0802">TPR repeat</keyword>
<keyword evidence="5" id="KW-1185">Reference proteome</keyword>
<protein>
    <submittedName>
        <fullName evidence="4">Tetratricopeptide repeat protein</fullName>
    </submittedName>
</protein>
<dbReference type="Proteomes" id="UP000317243">
    <property type="component" value="Unassembled WGS sequence"/>
</dbReference>
<evidence type="ECO:0000256" key="2">
    <source>
        <dbReference type="ARBA" id="ARBA00022803"/>
    </source>
</evidence>
<dbReference type="OrthoDB" id="255895at2"/>
<keyword evidence="1" id="KW-0677">Repeat</keyword>
<proteinExistence type="predicted"/>
<dbReference type="EMBL" id="SIHI01000001">
    <property type="protein sequence ID" value="TWT57731.1"/>
    <property type="molecule type" value="Genomic_DNA"/>
</dbReference>
<dbReference type="PANTHER" id="PTHR44858:SF1">
    <property type="entry name" value="UDP-N-ACETYLGLUCOSAMINE--PEPTIDE N-ACETYLGLUCOSAMINYLTRANSFERASE SPINDLY-RELATED"/>
    <property type="match status" value="1"/>
</dbReference>
<sequence length="1664" mass="187233">MKRVNTRFLLLSFATLLVCGIAVVSVHAFQIDRQANGYLREARKLTENVEIPDYEAASELSDEERQQLIKTLGESLGYYQRYLGINGSDAEAIEEGSLVLEGLGNLGLGFDFFRRSYLNMGKVLRLDPSRVEMRRKRTKLALQLGQFAAGRADLQAVEQAVGYFRTARQHATELIEDFPDESEVLVQLARAEIGLEENEEAIRHLNNAITKDDVSPQAYRLLSGVLYEQNQINEAFQILQNSVERFSGDESIENQTESWLNRGLFRAVLAFQNSDRLNDPQLRSLIGQQAWYLEDGQEADPEAPAPTVAEISKRLGTLALEDAKRAREASTENLDQFLRAIQIEYNCHVAMRRSEPQQFDPDALQDVIASLEEQIQKHSDSYQLTAIRADLANLGNDQEGFVDWMRETVNRIPKESFQKEYYRYLLAEQELKNYGVNNVTRSSQDTEAKREATKRVDEQITAIEEFQNSPSFEEMRYRDPNVPQEFSQYGFAGLIAVLEARKDLWLDHDYQSAAQKFEPLLFLHEAFPDLASADVINELIYCYERLGNWKKAQSTIETALLRDPGNLDLRQQYVRILQQGGKTQQAKNETRRIILQQPNSFVANQVYLAHLINDNLQLPPSRRNWNEAVRIVSMLERNYPDNLDVTMLKVKLQGAMGDFVDAYSEINAAIEEHPDSKLLVSTRVLLLLQSSEPDRIEQAEKAIEEAVEQFGDQPSWRILKAQLAISKLAEANAPSEDASNGDDQKADVLAVLEEIHTLASAPESYSVDDRELLERGLVKQLDSFRRLYPQYDAIEKQLLESAIDVADLRTDRNSYLQEQLELDVFQYAVDAGSPETLQSRLKLLKDRASQGQENLGPLLEYGEALHLGLLAFQESQKSGNPIAEDSRLEEAIQHLDKALSLRPEWRLAESMVARMEVLSGHPGVAITIYQTIRDRNEADAEVLYTLAQLLQQAGRINEADAALKEALDLYGSTRNTNALQFATELSILTKNYDRAGNLAQSARTFSDQQDDAAWLAKVFMELAREELESGQAGSNSLNIAREHLDTALQMSPEDQSLRQLDVLYHHLKGDEEGVEKAIASAADSVDPEERELMLARCYLIVGEQEKSEDYLRQSIENCDDPEKLVVRIQMLAQLLLGMMQYDEAIVAYGQLIELASTEDVPPAVLIQARQTAAGLEAQHHGNPGFLRATRMLEENVPLFEGDDPVLKAAELQNWRVLAYVYTMRGDRASQEAAIGYFSRILDSGNELKPEDKMTLARLYASRNDKSKGDLLNAIALVRGLTELGGTDEQRAFYYVTLIDLLSAYAVQQGSGPEQDQAFDEAQRSLVILQSMQEDSTIWHSRRAKLHFARKDFDGLLEHLTFVARSRRANPSDAESQARIRWAAEISEYYGKQLATATDEPSQEASKELLKTAEGFYQDLVQLNPAAAVDLAGFLARDGRISSALDLVEGAREQIAIDRLIDFTSFAMAAHPVGNDHDRLMELVIYAEQNASGLEVIRILQVEAGLYVVQGEYDRAATSYEKILDIDGDNEVALNNLAMIEAVHRKNIQLANKLIDHALSVAGEKANLIDTKGIVQLAGGKNQEAAASFQKAVQLGSTPIRRIHLAYAYLQIKQLDNARNEYIQAYRDGLDPRTADAWDRVYLKSLRTAFGDFEQISAQTAMTTE</sequence>
<dbReference type="Gene3D" id="1.25.40.10">
    <property type="entry name" value="Tetratricopeptide repeat domain"/>
    <property type="match status" value="5"/>
</dbReference>
<evidence type="ECO:0000256" key="1">
    <source>
        <dbReference type="ARBA" id="ARBA00022737"/>
    </source>
</evidence>
<dbReference type="SMART" id="SM00028">
    <property type="entry name" value="TPR"/>
    <property type="match status" value="8"/>
</dbReference>
<dbReference type="InterPro" id="IPR050498">
    <property type="entry name" value="Ycf3"/>
</dbReference>
<evidence type="ECO:0000313" key="5">
    <source>
        <dbReference type="Proteomes" id="UP000317243"/>
    </source>
</evidence>
<reference evidence="4 5" key="1">
    <citation type="submission" date="2019-02" db="EMBL/GenBank/DDBJ databases">
        <title>Deep-cultivation of Planctomycetes and their phenomic and genomic characterization uncovers novel biology.</title>
        <authorList>
            <person name="Wiegand S."/>
            <person name="Jogler M."/>
            <person name="Boedeker C."/>
            <person name="Pinto D."/>
            <person name="Vollmers J."/>
            <person name="Rivas-Marin E."/>
            <person name="Kohn T."/>
            <person name="Peeters S.H."/>
            <person name="Heuer A."/>
            <person name="Rast P."/>
            <person name="Oberbeckmann S."/>
            <person name="Bunk B."/>
            <person name="Jeske O."/>
            <person name="Meyerdierks A."/>
            <person name="Storesund J.E."/>
            <person name="Kallscheuer N."/>
            <person name="Luecker S."/>
            <person name="Lage O.M."/>
            <person name="Pohl T."/>
            <person name="Merkel B.J."/>
            <person name="Hornburger P."/>
            <person name="Mueller R.-W."/>
            <person name="Bruemmer F."/>
            <person name="Labrenz M."/>
            <person name="Spormann A.M."/>
            <person name="Op Den Camp H."/>
            <person name="Overmann J."/>
            <person name="Amann R."/>
            <person name="Jetten M.S.M."/>
            <person name="Mascher T."/>
            <person name="Medema M.H."/>
            <person name="Devos D.P."/>
            <person name="Kaster A.-K."/>
            <person name="Ovreas L."/>
            <person name="Rohde M."/>
            <person name="Galperin M.Y."/>
            <person name="Jogler C."/>
        </authorList>
    </citation>
    <scope>NUCLEOTIDE SEQUENCE [LARGE SCALE GENOMIC DNA]</scope>
    <source>
        <strain evidence="4 5">KOR42</strain>
    </source>
</reference>
<feature type="repeat" description="TPR" evidence="3">
    <location>
        <begin position="1496"/>
        <end position="1529"/>
    </location>
</feature>
<dbReference type="RefSeq" id="WP_146507633.1">
    <property type="nucleotide sequence ID" value="NZ_SIHI01000001.1"/>
</dbReference>
<evidence type="ECO:0000256" key="3">
    <source>
        <dbReference type="PROSITE-ProRule" id="PRU00339"/>
    </source>
</evidence>
<dbReference type="SUPFAM" id="SSF48452">
    <property type="entry name" value="TPR-like"/>
    <property type="match status" value="4"/>
</dbReference>
<dbReference type="PANTHER" id="PTHR44858">
    <property type="entry name" value="TETRATRICOPEPTIDE REPEAT PROTEIN 6"/>
    <property type="match status" value="1"/>
</dbReference>
<name>A0A5C5X5X2_9PLAN</name>
<accession>A0A5C5X5X2</accession>
<dbReference type="InterPro" id="IPR011990">
    <property type="entry name" value="TPR-like_helical_dom_sf"/>
</dbReference>
<gene>
    <name evidence="4" type="ORF">KOR42_10970</name>
</gene>
<dbReference type="PROSITE" id="PS50005">
    <property type="entry name" value="TPR"/>
    <property type="match status" value="1"/>
</dbReference>
<dbReference type="InterPro" id="IPR019734">
    <property type="entry name" value="TPR_rpt"/>
</dbReference>